<protein>
    <submittedName>
        <fullName evidence="1">Uncharacterized protein</fullName>
    </submittedName>
</protein>
<dbReference type="Proteomes" id="UP000184035">
    <property type="component" value="Unassembled WGS sequence"/>
</dbReference>
<dbReference type="OrthoDB" id="1879483at2"/>
<dbReference type="RefSeq" id="WP_072896846.1">
    <property type="nucleotide sequence ID" value="NZ_FQVM01000021.1"/>
</dbReference>
<dbReference type="STRING" id="1533.SAMN05443638_12118"/>
<evidence type="ECO:0000313" key="2">
    <source>
        <dbReference type="Proteomes" id="UP000184035"/>
    </source>
</evidence>
<sequence>MRDNKLNFYFFGEVGKYDKYNPSYTLSMDWAPEILYIIAVNKPNSISKYEIINSLKINEKDFNNVIKNLKLINAIEVNNNKYKIKFPVFLKEDVIKMKEYLIGLGKIIGDKIISLRYSIRDMLLNLECIKNFSEERILYHIVCDKIFDDIAFGFFEERKLFCTSKIQPGNRNYIIVAYEDNEEIEIYSNKLLCSSNNYKTTNVTFNSFGDSNGYRKDMYRFFNLMEKNAVRGTPFEKLNLDYINILNNMNKEITRNCGILVSNIIKRNIKYNHLTNKEKALIKFLEELQYVNINNLDNSIKIKVPVFYKNDQIIIKEIANLILSNIFSIVKESFKNLKDNQVDLTSIKHGVNIKEVGNELWHQIFGFTSEYLAKKGFIISPNNIKGEGRYERSVILEDY</sequence>
<organism evidence="1 2">
    <name type="scientific">Clostridium fallax</name>
    <dbReference type="NCBI Taxonomy" id="1533"/>
    <lineage>
        <taxon>Bacteria</taxon>
        <taxon>Bacillati</taxon>
        <taxon>Bacillota</taxon>
        <taxon>Clostridia</taxon>
        <taxon>Eubacteriales</taxon>
        <taxon>Clostridiaceae</taxon>
        <taxon>Clostridium</taxon>
    </lineage>
</organism>
<proteinExistence type="predicted"/>
<evidence type="ECO:0000313" key="1">
    <source>
        <dbReference type="EMBL" id="SHE97174.1"/>
    </source>
</evidence>
<keyword evidence="2" id="KW-1185">Reference proteome</keyword>
<dbReference type="AlphaFoldDB" id="A0A1M4XUA1"/>
<gene>
    <name evidence="1" type="ORF">SAMN05443638_12118</name>
</gene>
<dbReference type="EMBL" id="FQVM01000021">
    <property type="protein sequence ID" value="SHE97174.1"/>
    <property type="molecule type" value="Genomic_DNA"/>
</dbReference>
<name>A0A1M4XUA1_9CLOT</name>
<accession>A0A1M4XUA1</accession>
<reference evidence="1 2" key="1">
    <citation type="submission" date="2016-11" db="EMBL/GenBank/DDBJ databases">
        <authorList>
            <person name="Jaros S."/>
            <person name="Januszkiewicz K."/>
            <person name="Wedrychowicz H."/>
        </authorList>
    </citation>
    <scope>NUCLEOTIDE SEQUENCE [LARGE SCALE GENOMIC DNA]</scope>
    <source>
        <strain evidence="1 2">DSM 2631</strain>
    </source>
</reference>